<dbReference type="InParanoid" id="A0A1Q6DX16"/>
<dbReference type="GO" id="GO:0008097">
    <property type="term" value="F:5S rRNA binding"/>
    <property type="evidence" value="ECO:0007669"/>
    <property type="project" value="InterPro"/>
</dbReference>
<dbReference type="InterPro" id="IPR057267">
    <property type="entry name" value="Rbsml_uL18_arch"/>
</dbReference>
<dbReference type="InterPro" id="IPR057268">
    <property type="entry name" value="Ribosomal_L18"/>
</dbReference>
<dbReference type="PANTHER" id="PTHR23410">
    <property type="entry name" value="RIBOSOMAL PROTEIN L5-RELATED"/>
    <property type="match status" value="1"/>
</dbReference>
<evidence type="ECO:0000256" key="3">
    <source>
        <dbReference type="ARBA" id="ARBA00022884"/>
    </source>
</evidence>
<protein>
    <recommendedName>
        <fullName evidence="6">Large ribosomal subunit protein uL18</fullName>
    </recommendedName>
</protein>
<organism evidence="7 8">
    <name type="scientific">Methanohalarchaeum thermophilum</name>
    <dbReference type="NCBI Taxonomy" id="1903181"/>
    <lineage>
        <taxon>Archaea</taxon>
        <taxon>Methanobacteriati</taxon>
        <taxon>Methanobacteriota</taxon>
        <taxon>Methanonatronarchaeia</taxon>
        <taxon>Methanonatronarchaeales</taxon>
        <taxon>Methanonatronarchaeaceae</taxon>
        <taxon>Candidatus Methanohalarchaeum</taxon>
    </lineage>
</organism>
<comment type="similarity">
    <text evidence="1 6">Belongs to the universal ribosomal protein uL18 family.</text>
</comment>
<comment type="subunit">
    <text evidence="6">Part of the 50S ribosomal subunit. Contacts the 5S and 23S rRNAs.</text>
</comment>
<accession>A0A1Q6DX16</accession>
<dbReference type="AlphaFoldDB" id="A0A1Q6DX16"/>
<comment type="function">
    <text evidence="6">This is one of the proteins that bind and probably mediate the attachment of the 5S RNA into the large ribosomal subunit, where it forms part of the central protuberance.</text>
</comment>
<dbReference type="GO" id="GO:0022625">
    <property type="term" value="C:cytosolic large ribosomal subunit"/>
    <property type="evidence" value="ECO:0007669"/>
    <property type="project" value="TreeGrafter"/>
</dbReference>
<name>A0A1Q6DX16_METT1</name>
<keyword evidence="4 6" id="KW-0689">Ribosomal protein</keyword>
<dbReference type="PANTHER" id="PTHR23410:SF12">
    <property type="entry name" value="LARGE RIBOSOMAL SUBUNIT PROTEIN UL18"/>
    <property type="match status" value="1"/>
</dbReference>
<evidence type="ECO:0000256" key="1">
    <source>
        <dbReference type="ARBA" id="ARBA00007116"/>
    </source>
</evidence>
<evidence type="ECO:0000256" key="2">
    <source>
        <dbReference type="ARBA" id="ARBA00022730"/>
    </source>
</evidence>
<dbReference type="EMBL" id="MSDW01000001">
    <property type="protein sequence ID" value="OKY78905.1"/>
    <property type="molecule type" value="Genomic_DNA"/>
</dbReference>
<keyword evidence="8" id="KW-1185">Reference proteome</keyword>
<gene>
    <name evidence="6" type="primary">rpl18</name>
    <name evidence="7" type="ORF">BTN85_1409</name>
</gene>
<comment type="caution">
    <text evidence="7">The sequence shown here is derived from an EMBL/GenBank/DDBJ whole genome shotgun (WGS) entry which is preliminary data.</text>
</comment>
<keyword evidence="2 6" id="KW-0699">rRNA-binding</keyword>
<dbReference type="GO" id="GO:0006412">
    <property type="term" value="P:translation"/>
    <property type="evidence" value="ECO:0007669"/>
    <property type="project" value="UniProtKB-UniRule"/>
</dbReference>
<dbReference type="FunCoup" id="A0A1Q6DX16">
    <property type="interactions" value="162"/>
</dbReference>
<dbReference type="SUPFAM" id="SSF53137">
    <property type="entry name" value="Translational machinery components"/>
    <property type="match status" value="1"/>
</dbReference>
<dbReference type="CDD" id="cd00432">
    <property type="entry name" value="Ribosomal_L18_L5e"/>
    <property type="match status" value="1"/>
</dbReference>
<keyword evidence="3 6" id="KW-0694">RNA-binding</keyword>
<dbReference type="GO" id="GO:0003735">
    <property type="term" value="F:structural constituent of ribosome"/>
    <property type="evidence" value="ECO:0007669"/>
    <property type="project" value="InterPro"/>
</dbReference>
<reference evidence="7" key="1">
    <citation type="submission" date="2016-12" db="EMBL/GenBank/DDBJ databases">
        <title>Discovery of methanogenic haloarchaea.</title>
        <authorList>
            <person name="Sorokin D.Y."/>
            <person name="Makarova K.S."/>
            <person name="Abbas B."/>
            <person name="Ferrer M."/>
            <person name="Golyshin P.N."/>
        </authorList>
    </citation>
    <scope>NUCLEOTIDE SEQUENCE [LARGE SCALE GENOMIC DNA]</scope>
    <source>
        <strain evidence="7">HMET1</strain>
    </source>
</reference>
<keyword evidence="5 6" id="KW-0687">Ribonucleoprotein</keyword>
<dbReference type="GO" id="GO:0000027">
    <property type="term" value="P:ribosomal large subunit assembly"/>
    <property type="evidence" value="ECO:0007669"/>
    <property type="project" value="TreeGrafter"/>
</dbReference>
<evidence type="ECO:0000313" key="7">
    <source>
        <dbReference type="EMBL" id="OKY78905.1"/>
    </source>
</evidence>
<evidence type="ECO:0000256" key="6">
    <source>
        <dbReference type="HAMAP-Rule" id="MF_01337"/>
    </source>
</evidence>
<dbReference type="STRING" id="1903181.BTN85_1409"/>
<dbReference type="Proteomes" id="UP000185744">
    <property type="component" value="Unassembled WGS sequence"/>
</dbReference>
<dbReference type="HAMAP" id="MF_01337_A">
    <property type="entry name" value="Ribosomal_uL18_A"/>
    <property type="match status" value="1"/>
</dbReference>
<dbReference type="Pfam" id="PF17144">
    <property type="entry name" value="Ribosomal_L5e"/>
    <property type="match status" value="1"/>
</dbReference>
<sequence>MNSRERIPPKRRREGKTDYSQRLDLLKSGKPRLVVRKTNKHFRAQLVIPSEEGDNVITQAHTKNLEEYGWKASTSNTPAAYLVGYLAGKKIKSRDITEVIPDIGLDPITKGSSLFAVIEGVRDAGISAPVSEKIIPSKDRIRGEHIASYAESKEKEFNSYEIDPSKLPDHFEEIKNNINQDFGE</sequence>
<proteinExistence type="inferred from homology"/>
<dbReference type="NCBIfam" id="NF006342">
    <property type="entry name" value="PRK08569.1"/>
    <property type="match status" value="1"/>
</dbReference>
<evidence type="ECO:0000313" key="8">
    <source>
        <dbReference type="Proteomes" id="UP000185744"/>
    </source>
</evidence>
<evidence type="ECO:0000256" key="5">
    <source>
        <dbReference type="ARBA" id="ARBA00023274"/>
    </source>
</evidence>
<dbReference type="InterPro" id="IPR005485">
    <property type="entry name" value="Rbsml_uL18_euk_arch"/>
</dbReference>
<dbReference type="Gene3D" id="3.30.420.100">
    <property type="match status" value="1"/>
</dbReference>
<evidence type="ECO:0000256" key="4">
    <source>
        <dbReference type="ARBA" id="ARBA00022980"/>
    </source>
</evidence>